<keyword evidence="2 3" id="KW-0040">ANK repeat</keyword>
<evidence type="ECO:0000259" key="4">
    <source>
        <dbReference type="Pfam" id="PF24883"/>
    </source>
</evidence>
<feature type="repeat" description="ANK" evidence="3">
    <location>
        <begin position="133"/>
        <end position="165"/>
    </location>
</feature>
<evidence type="ECO:0000256" key="1">
    <source>
        <dbReference type="ARBA" id="ARBA00022737"/>
    </source>
</evidence>
<keyword evidence="6" id="KW-1185">Reference proteome</keyword>
<dbReference type="EMBL" id="NPHW01004056">
    <property type="protein sequence ID" value="OXV08527.1"/>
    <property type="molecule type" value="Genomic_DNA"/>
</dbReference>
<organism evidence="5 6">
    <name type="scientific">Elaphomyces granulatus</name>
    <dbReference type="NCBI Taxonomy" id="519963"/>
    <lineage>
        <taxon>Eukaryota</taxon>
        <taxon>Fungi</taxon>
        <taxon>Dikarya</taxon>
        <taxon>Ascomycota</taxon>
        <taxon>Pezizomycotina</taxon>
        <taxon>Eurotiomycetes</taxon>
        <taxon>Eurotiomycetidae</taxon>
        <taxon>Eurotiales</taxon>
        <taxon>Elaphomycetaceae</taxon>
        <taxon>Elaphomyces</taxon>
    </lineage>
</organism>
<dbReference type="SMART" id="SM00248">
    <property type="entry name" value="ANK"/>
    <property type="match status" value="7"/>
</dbReference>
<dbReference type="Pfam" id="PF12796">
    <property type="entry name" value="Ank_2"/>
    <property type="match status" value="3"/>
</dbReference>
<dbReference type="SUPFAM" id="SSF48403">
    <property type="entry name" value="Ankyrin repeat"/>
    <property type="match status" value="1"/>
</dbReference>
<evidence type="ECO:0000256" key="2">
    <source>
        <dbReference type="ARBA" id="ARBA00023043"/>
    </source>
</evidence>
<dbReference type="GO" id="GO:0005737">
    <property type="term" value="C:cytoplasm"/>
    <property type="evidence" value="ECO:0007669"/>
    <property type="project" value="TreeGrafter"/>
</dbReference>
<dbReference type="Gene3D" id="1.25.40.20">
    <property type="entry name" value="Ankyrin repeat-containing domain"/>
    <property type="match status" value="3"/>
</dbReference>
<dbReference type="OrthoDB" id="195446at2759"/>
<evidence type="ECO:0000313" key="6">
    <source>
        <dbReference type="Proteomes" id="UP000243515"/>
    </source>
</evidence>
<dbReference type="InterPro" id="IPR002110">
    <property type="entry name" value="Ankyrin_rpt"/>
</dbReference>
<gene>
    <name evidence="5" type="ORF">Egran_03710</name>
</gene>
<protein>
    <recommendedName>
        <fullName evidence="4">Nephrocystin 3-like N-terminal domain-containing protein</fullName>
    </recommendedName>
</protein>
<dbReference type="InterPro" id="IPR036770">
    <property type="entry name" value="Ankyrin_rpt-contain_sf"/>
</dbReference>
<dbReference type="PRINTS" id="PR01415">
    <property type="entry name" value="ANKYRIN"/>
</dbReference>
<feature type="repeat" description="ANK" evidence="3">
    <location>
        <begin position="320"/>
        <end position="352"/>
    </location>
</feature>
<feature type="repeat" description="ANK" evidence="3">
    <location>
        <begin position="100"/>
        <end position="132"/>
    </location>
</feature>
<feature type="domain" description="Nephrocystin 3-like N-terminal" evidence="4">
    <location>
        <begin position="48"/>
        <end position="91"/>
    </location>
</feature>
<dbReference type="Pfam" id="PF24883">
    <property type="entry name" value="NPHP3_N"/>
    <property type="match status" value="1"/>
</dbReference>
<dbReference type="PANTHER" id="PTHR24198:SF165">
    <property type="entry name" value="ANKYRIN REPEAT-CONTAINING PROTEIN-RELATED"/>
    <property type="match status" value="1"/>
</dbReference>
<dbReference type="Proteomes" id="UP000243515">
    <property type="component" value="Unassembled WGS sequence"/>
</dbReference>
<comment type="caution">
    <text evidence="5">The sequence shown here is derived from an EMBL/GenBank/DDBJ whole genome shotgun (WGS) entry which is preliminary data.</text>
</comment>
<dbReference type="PROSITE" id="PS50297">
    <property type="entry name" value="ANK_REP_REGION"/>
    <property type="match status" value="4"/>
</dbReference>
<name>A0A232LXI8_9EURO</name>
<reference evidence="5 6" key="1">
    <citation type="journal article" date="2015" name="Environ. Microbiol.">
        <title>Metagenome sequence of Elaphomyces granulatus from sporocarp tissue reveals Ascomycota ectomycorrhizal fingerprints of genome expansion and a Proteobacteria-rich microbiome.</title>
        <authorList>
            <person name="Quandt C.A."/>
            <person name="Kohler A."/>
            <person name="Hesse C.N."/>
            <person name="Sharpton T.J."/>
            <person name="Martin F."/>
            <person name="Spatafora J.W."/>
        </authorList>
    </citation>
    <scope>NUCLEOTIDE SEQUENCE [LARGE SCALE GENOMIC DNA]</scope>
    <source>
        <strain evidence="5 6">OSC145934</strain>
    </source>
</reference>
<keyword evidence="1" id="KW-0677">Repeat</keyword>
<dbReference type="PROSITE" id="PS50088">
    <property type="entry name" value="ANK_REPEAT"/>
    <property type="match status" value="4"/>
</dbReference>
<dbReference type="PANTHER" id="PTHR24198">
    <property type="entry name" value="ANKYRIN REPEAT AND PROTEIN KINASE DOMAIN-CONTAINING PROTEIN"/>
    <property type="match status" value="1"/>
</dbReference>
<accession>A0A232LXI8</accession>
<proteinExistence type="predicted"/>
<evidence type="ECO:0000256" key="3">
    <source>
        <dbReference type="PROSITE-ProRule" id="PRU00023"/>
    </source>
</evidence>
<dbReference type="AlphaFoldDB" id="A0A232LXI8"/>
<feature type="non-terminal residue" evidence="5">
    <location>
        <position position="1"/>
    </location>
</feature>
<evidence type="ECO:0000313" key="5">
    <source>
        <dbReference type="EMBL" id="OXV08527.1"/>
    </source>
</evidence>
<sequence>NLSLEIRNDTRLLREEFYEDSAWDSLSRISTIDGSKRLAEVLSTRQTGTGTWFINKEEFQTWLHNEKQLLYCPGIPGAGKTVLASMVNSNMIEVDIEDHVGRTPLSWAVAYGHEELSNMLLQKGANPDSMNQFGFTPLFYAAVSGKVGIMQSLIKAGAQVNTVDQNGRTPLFHAAAGNSSHLMSLAFEGDCLASVELLLDYGASATQVDNFGQTPLFAAASNGREFVVKLLIEKNAHLYYTASPDSGSFDLLAYAAMNGHAMTAKLLFEAGAYSVSAHSGEDAPSYVTLANLLKAGSEGRDDAFRDLKDEGADPNIRDSYHRLPLHWAALKGDDNLLKCLLANGADVNAKEAFGRTPLFYAIFGGWHSTTLLLLDYPDDIKEISGNCTIY</sequence>
<feature type="repeat" description="ANK" evidence="3">
    <location>
        <begin position="211"/>
        <end position="243"/>
    </location>
</feature>
<dbReference type="InterPro" id="IPR056884">
    <property type="entry name" value="NPHP3-like_N"/>
</dbReference>